<sequence length="55" mass="5811">MAAGLISSGACASLSLLLQLQESGELGRNGASGPVDESVRWKSEREVVFMEGETR</sequence>
<organism evidence="1">
    <name type="scientific">Arundo donax</name>
    <name type="common">Giant reed</name>
    <name type="synonym">Donax arundinaceus</name>
    <dbReference type="NCBI Taxonomy" id="35708"/>
    <lineage>
        <taxon>Eukaryota</taxon>
        <taxon>Viridiplantae</taxon>
        <taxon>Streptophyta</taxon>
        <taxon>Embryophyta</taxon>
        <taxon>Tracheophyta</taxon>
        <taxon>Spermatophyta</taxon>
        <taxon>Magnoliopsida</taxon>
        <taxon>Liliopsida</taxon>
        <taxon>Poales</taxon>
        <taxon>Poaceae</taxon>
        <taxon>PACMAD clade</taxon>
        <taxon>Arundinoideae</taxon>
        <taxon>Arundineae</taxon>
        <taxon>Arundo</taxon>
    </lineage>
</organism>
<name>A0A0A9FAH2_ARUDO</name>
<evidence type="ECO:0000313" key="1">
    <source>
        <dbReference type="EMBL" id="JAE05278.1"/>
    </source>
</evidence>
<accession>A0A0A9FAH2</accession>
<protein>
    <submittedName>
        <fullName evidence="1">Uncharacterized protein</fullName>
    </submittedName>
</protein>
<proteinExistence type="predicted"/>
<reference evidence="1" key="2">
    <citation type="journal article" date="2015" name="Data Brief">
        <title>Shoot transcriptome of the giant reed, Arundo donax.</title>
        <authorList>
            <person name="Barrero R.A."/>
            <person name="Guerrero F.D."/>
            <person name="Moolhuijzen P."/>
            <person name="Goolsby J.A."/>
            <person name="Tidwell J."/>
            <person name="Bellgard S.E."/>
            <person name="Bellgard M.I."/>
        </authorList>
    </citation>
    <scope>NUCLEOTIDE SEQUENCE</scope>
    <source>
        <tissue evidence="1">Shoot tissue taken approximately 20 cm above the soil surface</tissue>
    </source>
</reference>
<dbReference type="AlphaFoldDB" id="A0A0A9FAH2"/>
<reference evidence="1" key="1">
    <citation type="submission" date="2014-09" db="EMBL/GenBank/DDBJ databases">
        <authorList>
            <person name="Magalhaes I.L.F."/>
            <person name="Oliveira U."/>
            <person name="Santos F.R."/>
            <person name="Vidigal T.H.D.A."/>
            <person name="Brescovit A.D."/>
            <person name="Santos A.J."/>
        </authorList>
    </citation>
    <scope>NUCLEOTIDE SEQUENCE</scope>
    <source>
        <tissue evidence="1">Shoot tissue taken approximately 20 cm above the soil surface</tissue>
    </source>
</reference>
<dbReference type="EMBL" id="GBRH01192618">
    <property type="protein sequence ID" value="JAE05278.1"/>
    <property type="molecule type" value="Transcribed_RNA"/>
</dbReference>